<reference evidence="7 8" key="1">
    <citation type="submission" date="2019-03" db="EMBL/GenBank/DDBJ databases">
        <title>Genomic Encyclopedia of Type Strains, Phase III (KMG-III): the genomes of soil and plant-associated and newly described type strains.</title>
        <authorList>
            <person name="Whitman W."/>
        </authorList>
    </citation>
    <scope>NUCLEOTIDE SEQUENCE [LARGE SCALE GENOMIC DNA]</scope>
    <source>
        <strain evidence="7 8">CECT 7378</strain>
    </source>
</reference>
<dbReference type="InterPro" id="IPR006664">
    <property type="entry name" value="OMP_bac"/>
</dbReference>
<dbReference type="OrthoDB" id="9805832at2"/>
<dbReference type="SUPFAM" id="SSF103088">
    <property type="entry name" value="OmpA-like"/>
    <property type="match status" value="1"/>
</dbReference>
<sequence length="272" mass="30403">MNHVTYILSLILIASALSACSHFKPAAKPADADYPLPLQFTEHGRISDALRIAAVRVNQLEHSGGQECMPGRIYNMRKLLLVANGEHESGLNEDAALNLRTLDQRIEEAEKGLTFLHASSTCLGEQHDDALAEILPLLEQLSRTNFASGSAQMPAEMPKLLDELAKWLILNPNFKVTLVGHTDARGSIENNEHLALNRAATVSRYLIAHNVDAHQLRCNGEGPWNPISHNANEQSRKYNRRVEVIASRMDEETFKIDKLKYWPRITDIWGGK</sequence>
<keyword evidence="5" id="KW-0732">Signal</keyword>
<accession>A0A4R6MHD3</accession>
<evidence type="ECO:0000256" key="5">
    <source>
        <dbReference type="SAM" id="SignalP"/>
    </source>
</evidence>
<dbReference type="InterPro" id="IPR006665">
    <property type="entry name" value="OmpA-like"/>
</dbReference>
<keyword evidence="8" id="KW-1185">Reference proteome</keyword>
<dbReference type="GO" id="GO:0009279">
    <property type="term" value="C:cell outer membrane"/>
    <property type="evidence" value="ECO:0007669"/>
    <property type="project" value="UniProtKB-SubCell"/>
</dbReference>
<dbReference type="InterPro" id="IPR036737">
    <property type="entry name" value="OmpA-like_sf"/>
</dbReference>
<feature type="signal peptide" evidence="5">
    <location>
        <begin position="1"/>
        <end position="19"/>
    </location>
</feature>
<dbReference type="PRINTS" id="PR01021">
    <property type="entry name" value="OMPADOMAIN"/>
</dbReference>
<comment type="caution">
    <text evidence="7">The sequence shown here is derived from an EMBL/GenBank/DDBJ whole genome shotgun (WGS) entry which is preliminary data.</text>
</comment>
<dbReference type="PANTHER" id="PTHR30329:SF21">
    <property type="entry name" value="LIPOPROTEIN YIAD-RELATED"/>
    <property type="match status" value="1"/>
</dbReference>
<dbReference type="CDD" id="cd07185">
    <property type="entry name" value="OmpA_C-like"/>
    <property type="match status" value="1"/>
</dbReference>
<dbReference type="Gene3D" id="3.30.1330.60">
    <property type="entry name" value="OmpA-like domain"/>
    <property type="match status" value="1"/>
</dbReference>
<evidence type="ECO:0000313" key="7">
    <source>
        <dbReference type="EMBL" id="TDP01075.1"/>
    </source>
</evidence>
<evidence type="ECO:0000256" key="3">
    <source>
        <dbReference type="ARBA" id="ARBA00023237"/>
    </source>
</evidence>
<feature type="domain" description="OmpA-like" evidence="6">
    <location>
        <begin position="133"/>
        <end position="250"/>
    </location>
</feature>
<keyword evidence="2 4" id="KW-0472">Membrane</keyword>
<keyword evidence="3" id="KW-0998">Cell outer membrane</keyword>
<comment type="subcellular location">
    <subcellularLocation>
        <location evidence="1">Cell outer membrane</location>
    </subcellularLocation>
</comment>
<dbReference type="EMBL" id="SNXC01000003">
    <property type="protein sequence ID" value="TDP01075.1"/>
    <property type="molecule type" value="Genomic_DNA"/>
</dbReference>
<evidence type="ECO:0000313" key="8">
    <source>
        <dbReference type="Proteomes" id="UP000294656"/>
    </source>
</evidence>
<feature type="chain" id="PRO_5020499182" evidence="5">
    <location>
        <begin position="20"/>
        <end position="272"/>
    </location>
</feature>
<dbReference type="InterPro" id="IPR050330">
    <property type="entry name" value="Bact_OuterMem_StrucFunc"/>
</dbReference>
<protein>
    <submittedName>
        <fullName evidence="7">OmpA family protein</fullName>
    </submittedName>
</protein>
<dbReference type="AlphaFoldDB" id="A0A4R6MHD3"/>
<dbReference type="PROSITE" id="PS51123">
    <property type="entry name" value="OMPA_2"/>
    <property type="match status" value="1"/>
</dbReference>
<dbReference type="RefSeq" id="WP_133502124.1">
    <property type="nucleotide sequence ID" value="NZ_SNXC01000003.1"/>
</dbReference>
<name>A0A4R6MHD3_9GAMM</name>
<proteinExistence type="predicted"/>
<gene>
    <name evidence="7" type="ORF">DFP79_0227</name>
</gene>
<dbReference type="PANTHER" id="PTHR30329">
    <property type="entry name" value="STATOR ELEMENT OF FLAGELLAR MOTOR COMPLEX"/>
    <property type="match status" value="1"/>
</dbReference>
<evidence type="ECO:0000259" key="6">
    <source>
        <dbReference type="PROSITE" id="PS51123"/>
    </source>
</evidence>
<evidence type="ECO:0000256" key="4">
    <source>
        <dbReference type="PROSITE-ProRule" id="PRU00473"/>
    </source>
</evidence>
<dbReference type="Pfam" id="PF00691">
    <property type="entry name" value="OmpA"/>
    <property type="match status" value="1"/>
</dbReference>
<evidence type="ECO:0000256" key="2">
    <source>
        <dbReference type="ARBA" id="ARBA00023136"/>
    </source>
</evidence>
<organism evidence="7 8">
    <name type="scientific">Marinomonas balearica</name>
    <dbReference type="NCBI Taxonomy" id="491947"/>
    <lineage>
        <taxon>Bacteria</taxon>
        <taxon>Pseudomonadati</taxon>
        <taxon>Pseudomonadota</taxon>
        <taxon>Gammaproteobacteria</taxon>
        <taxon>Oceanospirillales</taxon>
        <taxon>Oceanospirillaceae</taxon>
        <taxon>Marinomonas</taxon>
    </lineage>
</organism>
<dbReference type="Proteomes" id="UP000294656">
    <property type="component" value="Unassembled WGS sequence"/>
</dbReference>
<evidence type="ECO:0000256" key="1">
    <source>
        <dbReference type="ARBA" id="ARBA00004442"/>
    </source>
</evidence>